<dbReference type="GO" id="GO:0016747">
    <property type="term" value="F:acyltransferase activity, transferring groups other than amino-acyl groups"/>
    <property type="evidence" value="ECO:0007669"/>
    <property type="project" value="InterPro"/>
</dbReference>
<dbReference type="OrthoDB" id="162775at2"/>
<dbReference type="Pfam" id="PF13508">
    <property type="entry name" value="Acetyltransf_7"/>
    <property type="match status" value="1"/>
</dbReference>
<dbReference type="EMBL" id="BJUG01000001">
    <property type="protein sequence ID" value="GEK35791.1"/>
    <property type="molecule type" value="Genomic_DNA"/>
</dbReference>
<dbReference type="RefSeq" id="WP_067483782.1">
    <property type="nucleotide sequence ID" value="NZ_BJUG01000001.1"/>
</dbReference>
<feature type="domain" description="N-acetyltransferase" evidence="3">
    <location>
        <begin position="1"/>
        <end position="135"/>
    </location>
</feature>
<dbReference type="PATRIC" id="fig|417368.6.peg.2050"/>
<comment type="caution">
    <text evidence="5">The sequence shown here is derived from an EMBL/GenBank/DDBJ whole genome shotgun (WGS) entry which is preliminary data.</text>
</comment>
<evidence type="ECO:0000313" key="4">
    <source>
        <dbReference type="EMBL" id="GEK35791.1"/>
    </source>
</evidence>
<dbReference type="Proteomes" id="UP000078516">
    <property type="component" value="Unassembled WGS sequence"/>
</dbReference>
<dbReference type="EMBL" id="LWMN01000013">
    <property type="protein sequence ID" value="OAQ55364.1"/>
    <property type="molecule type" value="Genomic_DNA"/>
</dbReference>
<dbReference type="InterPro" id="IPR000182">
    <property type="entry name" value="GNAT_dom"/>
</dbReference>
<accession>A0A179EQB3</accession>
<reference evidence="4 7" key="2">
    <citation type="submission" date="2019-07" db="EMBL/GenBank/DDBJ databases">
        <title>Whole genome shotgun sequence of Enterococcus thailandicus NBRC 101867.</title>
        <authorList>
            <person name="Hosoyama A."/>
            <person name="Uohara A."/>
            <person name="Ohji S."/>
            <person name="Ichikawa N."/>
        </authorList>
    </citation>
    <scope>NUCLEOTIDE SEQUENCE [LARGE SCALE GENOMIC DNA]</scope>
    <source>
        <strain evidence="4 7">NBRC 101867</strain>
    </source>
</reference>
<evidence type="ECO:0000313" key="6">
    <source>
        <dbReference type="Proteomes" id="UP000078516"/>
    </source>
</evidence>
<dbReference type="CDD" id="cd04301">
    <property type="entry name" value="NAT_SF"/>
    <property type="match status" value="1"/>
</dbReference>
<evidence type="ECO:0000256" key="2">
    <source>
        <dbReference type="ARBA" id="ARBA00023315"/>
    </source>
</evidence>
<dbReference type="SUPFAM" id="SSF55729">
    <property type="entry name" value="Acyl-CoA N-acyltransferases (Nat)"/>
    <property type="match status" value="1"/>
</dbReference>
<keyword evidence="6" id="KW-1185">Reference proteome</keyword>
<dbReference type="Gene3D" id="3.40.630.30">
    <property type="match status" value="1"/>
</dbReference>
<dbReference type="PANTHER" id="PTHR43800">
    <property type="entry name" value="PEPTIDYL-LYSINE N-ACETYLTRANSFERASE YJAB"/>
    <property type="match status" value="1"/>
</dbReference>
<evidence type="ECO:0000313" key="5">
    <source>
        <dbReference type="EMBL" id="OAQ55364.1"/>
    </source>
</evidence>
<keyword evidence="2" id="KW-0012">Acyltransferase</keyword>
<evidence type="ECO:0000259" key="3">
    <source>
        <dbReference type="PROSITE" id="PS51186"/>
    </source>
</evidence>
<dbReference type="Proteomes" id="UP000321361">
    <property type="component" value="Unassembled WGS sequence"/>
</dbReference>
<proteinExistence type="predicted"/>
<gene>
    <name evidence="5" type="ORF">A6E74_07670</name>
    <name evidence="4" type="ORF">ETH01_00780</name>
</gene>
<dbReference type="AlphaFoldDB" id="A0A179EQB3"/>
<dbReference type="InterPro" id="IPR016181">
    <property type="entry name" value="Acyl_CoA_acyltransferase"/>
</dbReference>
<protein>
    <submittedName>
        <fullName evidence="5">GCN5 family acetyltransferase</fullName>
    </submittedName>
    <submittedName>
        <fullName evidence="4">N-acetyltransferase</fullName>
    </submittedName>
</protein>
<dbReference type="PANTHER" id="PTHR43800:SF1">
    <property type="entry name" value="PEPTIDYL-LYSINE N-ACETYLTRANSFERASE YJAB"/>
    <property type="match status" value="1"/>
</dbReference>
<organism evidence="5 6">
    <name type="scientific">Enterococcus thailandicus</name>
    <dbReference type="NCBI Taxonomy" id="417368"/>
    <lineage>
        <taxon>Bacteria</taxon>
        <taxon>Bacillati</taxon>
        <taxon>Bacillota</taxon>
        <taxon>Bacilli</taxon>
        <taxon>Lactobacillales</taxon>
        <taxon>Enterococcaceae</taxon>
        <taxon>Enterococcus</taxon>
    </lineage>
</organism>
<name>A0A179EQB3_ENTTH</name>
<evidence type="ECO:0000313" key="7">
    <source>
        <dbReference type="Proteomes" id="UP000321361"/>
    </source>
</evidence>
<sequence>MIEQLKPNELPWDLLLDADPEKEKVLAYLEQGEGIVWKDNGETLGVLIFVATKNEFEIMNVAVAPQSQGKGIGGLLLEAAFRQIIEEVDSQTQIIIRTGSITSAALHLYQKKGFSEISREKDYFIKNYAEPIYEEGIRLRDQVTLARTIQSLR</sequence>
<dbReference type="PROSITE" id="PS51186">
    <property type="entry name" value="GNAT"/>
    <property type="match status" value="1"/>
</dbReference>
<keyword evidence="1 5" id="KW-0808">Transferase</keyword>
<reference evidence="5 6" key="1">
    <citation type="submission" date="2016-04" db="EMBL/GenBank/DDBJ databases">
        <title>Draft genome of an Enterococcus thailandicus strain isolated from bovine feces.</title>
        <authorList>
            <person name="Beukers A.G."/>
            <person name="Zaheer R."/>
            <person name="Goji N."/>
            <person name="Cook S.R."/>
            <person name="Amoako K."/>
            <person name="Chaves A.V."/>
            <person name="Ward M.P."/>
            <person name="Mcallister T.A."/>
        </authorList>
    </citation>
    <scope>NUCLEOTIDE SEQUENCE [LARGE SCALE GENOMIC DNA]</scope>
    <source>
        <strain evidence="5 6">F0711D 46</strain>
    </source>
</reference>
<evidence type="ECO:0000256" key="1">
    <source>
        <dbReference type="ARBA" id="ARBA00022679"/>
    </source>
</evidence>